<evidence type="ECO:0000256" key="1">
    <source>
        <dbReference type="ARBA" id="ARBA00005582"/>
    </source>
</evidence>
<dbReference type="PANTHER" id="PTHR43736:SF1">
    <property type="entry name" value="DIHYDRONEOPTERIN TRIPHOSPHATE DIPHOSPHATASE"/>
    <property type="match status" value="1"/>
</dbReference>
<evidence type="ECO:0000259" key="3">
    <source>
        <dbReference type="PROSITE" id="PS51462"/>
    </source>
</evidence>
<dbReference type="Proteomes" id="UP000612956">
    <property type="component" value="Unassembled WGS sequence"/>
</dbReference>
<name>A0A917QSG0_9NOCA</name>
<dbReference type="GO" id="GO:0016787">
    <property type="term" value="F:hydrolase activity"/>
    <property type="evidence" value="ECO:0007669"/>
    <property type="project" value="UniProtKB-KW"/>
</dbReference>
<dbReference type="Gene3D" id="3.90.79.10">
    <property type="entry name" value="Nucleoside Triphosphate Pyrophosphohydrolase"/>
    <property type="match status" value="1"/>
</dbReference>
<protein>
    <recommendedName>
        <fullName evidence="3">Nudix hydrolase domain-containing protein</fullName>
    </recommendedName>
</protein>
<dbReference type="AlphaFoldDB" id="A0A917QSG0"/>
<accession>A0A917QSG0</accession>
<comment type="caution">
    <text evidence="4">The sequence shown here is derived from an EMBL/GenBank/DDBJ whole genome shotgun (WGS) entry which is preliminary data.</text>
</comment>
<evidence type="ECO:0000313" key="5">
    <source>
        <dbReference type="Proteomes" id="UP000612956"/>
    </source>
</evidence>
<dbReference type="Pfam" id="PF00293">
    <property type="entry name" value="NUDIX"/>
    <property type="match status" value="1"/>
</dbReference>
<keyword evidence="5" id="KW-1185">Reference proteome</keyword>
<dbReference type="PROSITE" id="PS51462">
    <property type="entry name" value="NUDIX"/>
    <property type="match status" value="1"/>
</dbReference>
<dbReference type="EMBL" id="BMMW01000004">
    <property type="protein sequence ID" value="GGK65110.1"/>
    <property type="molecule type" value="Genomic_DNA"/>
</dbReference>
<dbReference type="PRINTS" id="PR00502">
    <property type="entry name" value="NUDIXFAMILY"/>
</dbReference>
<proteinExistence type="inferred from homology"/>
<comment type="similarity">
    <text evidence="1">Belongs to the Nudix hydrolase family.</text>
</comment>
<feature type="domain" description="Nudix hydrolase" evidence="3">
    <location>
        <begin position="4"/>
        <end position="143"/>
    </location>
</feature>
<dbReference type="PANTHER" id="PTHR43736">
    <property type="entry name" value="ADP-RIBOSE PYROPHOSPHATASE"/>
    <property type="match status" value="1"/>
</dbReference>
<gene>
    <name evidence="4" type="ORF">GCM10011591_41720</name>
</gene>
<dbReference type="RefSeq" id="WP_188830703.1">
    <property type="nucleotide sequence ID" value="NZ_BMMW01000004.1"/>
</dbReference>
<dbReference type="InterPro" id="IPR015797">
    <property type="entry name" value="NUDIX_hydrolase-like_dom_sf"/>
</dbReference>
<organism evidence="4 5">
    <name type="scientific">Nocardia camponoti</name>
    <dbReference type="NCBI Taxonomy" id="1616106"/>
    <lineage>
        <taxon>Bacteria</taxon>
        <taxon>Bacillati</taxon>
        <taxon>Actinomycetota</taxon>
        <taxon>Actinomycetes</taxon>
        <taxon>Mycobacteriales</taxon>
        <taxon>Nocardiaceae</taxon>
        <taxon>Nocardia</taxon>
    </lineage>
</organism>
<dbReference type="InterPro" id="IPR020476">
    <property type="entry name" value="Nudix_hydrolase"/>
</dbReference>
<evidence type="ECO:0000313" key="4">
    <source>
        <dbReference type="EMBL" id="GGK65110.1"/>
    </source>
</evidence>
<sequence length="153" mass="16691">MTNVLRVAAYAVCIRGAGENEEILLARWVSPEGNKHWTLPGGGMEHGEDPVATTKREVDEETGYAVELTALLGIDTDTSRFPRPHGEFAEIHSVRIIYAGTIIGGTLRSETDGSSDLAAWHPISEVAHLVHVRLIDAAIELWRTRPALGRVDS</sequence>
<keyword evidence="2" id="KW-0378">Hydrolase</keyword>
<dbReference type="CDD" id="cd02883">
    <property type="entry name" value="NUDIX_Hydrolase"/>
    <property type="match status" value="1"/>
</dbReference>
<evidence type="ECO:0000256" key="2">
    <source>
        <dbReference type="ARBA" id="ARBA00022801"/>
    </source>
</evidence>
<dbReference type="SUPFAM" id="SSF55811">
    <property type="entry name" value="Nudix"/>
    <property type="match status" value="1"/>
</dbReference>
<reference evidence="4" key="1">
    <citation type="journal article" date="2014" name="Int. J. Syst. Evol. Microbiol.">
        <title>Complete genome sequence of Corynebacterium casei LMG S-19264T (=DSM 44701T), isolated from a smear-ripened cheese.</title>
        <authorList>
            <consortium name="US DOE Joint Genome Institute (JGI-PGF)"/>
            <person name="Walter F."/>
            <person name="Albersmeier A."/>
            <person name="Kalinowski J."/>
            <person name="Ruckert C."/>
        </authorList>
    </citation>
    <scope>NUCLEOTIDE SEQUENCE</scope>
    <source>
        <strain evidence="4">CGMCC 4.7278</strain>
    </source>
</reference>
<dbReference type="InterPro" id="IPR000086">
    <property type="entry name" value="NUDIX_hydrolase_dom"/>
</dbReference>
<reference evidence="4" key="2">
    <citation type="submission" date="2020-09" db="EMBL/GenBank/DDBJ databases">
        <authorList>
            <person name="Sun Q."/>
            <person name="Zhou Y."/>
        </authorList>
    </citation>
    <scope>NUCLEOTIDE SEQUENCE</scope>
    <source>
        <strain evidence="4">CGMCC 4.7278</strain>
    </source>
</reference>